<feature type="transmembrane region" description="Helical" evidence="1">
    <location>
        <begin position="79"/>
        <end position="101"/>
    </location>
</feature>
<evidence type="ECO:0000256" key="1">
    <source>
        <dbReference type="SAM" id="Phobius"/>
    </source>
</evidence>
<evidence type="ECO:0000313" key="2">
    <source>
        <dbReference type="EMBL" id="KAJ3657408.1"/>
    </source>
</evidence>
<dbReference type="Proteomes" id="UP001168821">
    <property type="component" value="Unassembled WGS sequence"/>
</dbReference>
<keyword evidence="1" id="KW-0812">Transmembrane</keyword>
<organism evidence="2 3">
    <name type="scientific">Zophobas morio</name>
    <dbReference type="NCBI Taxonomy" id="2755281"/>
    <lineage>
        <taxon>Eukaryota</taxon>
        <taxon>Metazoa</taxon>
        <taxon>Ecdysozoa</taxon>
        <taxon>Arthropoda</taxon>
        <taxon>Hexapoda</taxon>
        <taxon>Insecta</taxon>
        <taxon>Pterygota</taxon>
        <taxon>Neoptera</taxon>
        <taxon>Endopterygota</taxon>
        <taxon>Coleoptera</taxon>
        <taxon>Polyphaga</taxon>
        <taxon>Cucujiformia</taxon>
        <taxon>Tenebrionidae</taxon>
        <taxon>Zophobas</taxon>
    </lineage>
</organism>
<accession>A0AA38ILK3</accession>
<dbReference type="EMBL" id="JALNTZ010000003">
    <property type="protein sequence ID" value="KAJ3657408.1"/>
    <property type="molecule type" value="Genomic_DNA"/>
</dbReference>
<reference evidence="2" key="1">
    <citation type="journal article" date="2023" name="G3 (Bethesda)">
        <title>Whole genome assemblies of Zophobas morio and Tenebrio molitor.</title>
        <authorList>
            <person name="Kaur S."/>
            <person name="Stinson S.A."/>
            <person name="diCenzo G.C."/>
        </authorList>
    </citation>
    <scope>NUCLEOTIDE SEQUENCE</scope>
    <source>
        <strain evidence="2">QUZm001</strain>
    </source>
</reference>
<comment type="caution">
    <text evidence="2">The sequence shown here is derived from an EMBL/GenBank/DDBJ whole genome shotgun (WGS) entry which is preliminary data.</text>
</comment>
<feature type="transmembrane region" description="Helical" evidence="1">
    <location>
        <begin position="127"/>
        <end position="145"/>
    </location>
</feature>
<name>A0AA38ILK3_9CUCU</name>
<feature type="transmembrane region" description="Helical" evidence="1">
    <location>
        <begin position="12"/>
        <end position="33"/>
    </location>
</feature>
<feature type="transmembrane region" description="Helical" evidence="1">
    <location>
        <begin position="48"/>
        <end position="67"/>
    </location>
</feature>
<keyword evidence="3" id="KW-1185">Reference proteome</keyword>
<keyword evidence="1" id="KW-0472">Membrane</keyword>
<dbReference type="AlphaFoldDB" id="A0AA38ILK3"/>
<sequence length="180" mass="21066">MPKNPDFSPKTLFVHYQAIAEIVLGIWSLLYAVEIYLLTYDDEEFSILYYWFIAGAVLELLKGAILLQGIRTEKKIHVLSYLLLTSILLFVAKGFIIRFGVERYDEIEDLKRDQATDSEIRPTLRGFVFDFVIFYPVVFLFHWLVQFYVFQFYKDLVAAEAVKTANEKNFKVAMIGEKSY</sequence>
<keyword evidence="1" id="KW-1133">Transmembrane helix</keyword>
<evidence type="ECO:0000313" key="3">
    <source>
        <dbReference type="Proteomes" id="UP001168821"/>
    </source>
</evidence>
<protein>
    <submittedName>
        <fullName evidence="2">Uncharacterized protein</fullName>
    </submittedName>
</protein>
<proteinExistence type="predicted"/>
<gene>
    <name evidence="2" type="ORF">Zmor_009215</name>
</gene>